<feature type="region of interest" description="Disordered" evidence="1">
    <location>
        <begin position="132"/>
        <end position="189"/>
    </location>
</feature>
<feature type="compositionally biased region" description="Polar residues" evidence="1">
    <location>
        <begin position="79"/>
        <end position="90"/>
    </location>
</feature>
<organism evidence="2 3">
    <name type="scientific">Blyttiomyces helicus</name>
    <dbReference type="NCBI Taxonomy" id="388810"/>
    <lineage>
        <taxon>Eukaryota</taxon>
        <taxon>Fungi</taxon>
        <taxon>Fungi incertae sedis</taxon>
        <taxon>Chytridiomycota</taxon>
        <taxon>Chytridiomycota incertae sedis</taxon>
        <taxon>Chytridiomycetes</taxon>
        <taxon>Chytridiomycetes incertae sedis</taxon>
        <taxon>Blyttiomyces</taxon>
    </lineage>
</organism>
<accession>A0A4P9WMT4</accession>
<dbReference type="Proteomes" id="UP000269721">
    <property type="component" value="Unassembled WGS sequence"/>
</dbReference>
<dbReference type="EMBL" id="KZ994278">
    <property type="protein sequence ID" value="RKO93343.1"/>
    <property type="molecule type" value="Genomic_DNA"/>
</dbReference>
<evidence type="ECO:0000256" key="1">
    <source>
        <dbReference type="SAM" id="MobiDB-lite"/>
    </source>
</evidence>
<reference evidence="3" key="1">
    <citation type="journal article" date="2018" name="Nat. Microbiol.">
        <title>Leveraging single-cell genomics to expand the fungal tree of life.</title>
        <authorList>
            <person name="Ahrendt S.R."/>
            <person name="Quandt C.A."/>
            <person name="Ciobanu D."/>
            <person name="Clum A."/>
            <person name="Salamov A."/>
            <person name="Andreopoulos B."/>
            <person name="Cheng J.F."/>
            <person name="Woyke T."/>
            <person name="Pelin A."/>
            <person name="Henrissat B."/>
            <person name="Reynolds N.K."/>
            <person name="Benny G.L."/>
            <person name="Smith M.E."/>
            <person name="James T.Y."/>
            <person name="Grigoriev I.V."/>
        </authorList>
    </citation>
    <scope>NUCLEOTIDE SEQUENCE [LARGE SCALE GENOMIC DNA]</scope>
</reference>
<feature type="compositionally biased region" description="Low complexity" evidence="1">
    <location>
        <begin position="133"/>
        <end position="162"/>
    </location>
</feature>
<feature type="compositionally biased region" description="Basic residues" evidence="1">
    <location>
        <begin position="19"/>
        <end position="29"/>
    </location>
</feature>
<feature type="region of interest" description="Disordered" evidence="1">
    <location>
        <begin position="1"/>
        <end position="90"/>
    </location>
</feature>
<name>A0A4P9WMT4_9FUNG</name>
<sequence>MKKKLVEARGDEEEAPPVPKRRRHPRIHAPKQGPSKPRGRPRKCSATDRPLPSTRSHSKSDATFAPSVFSTLPGPLAATSVSPSSSGLLAANTSGPTLMTFPIYRPPGSEPWVTAPPLASLRAVKWKPPVTDPAPIDAAAASSGPAPAPSATSSLSATAGTPNEASVDSNIVEPQGVKHRTQPYPPFPWITQDAIPARLTDGKLSRRLTISDKAFKNTETTHKKAQEKARMKAEEEARNKAEEKERFKKLMESKMTRGL</sequence>
<protein>
    <submittedName>
        <fullName evidence="2">Uncharacterized protein</fullName>
    </submittedName>
</protein>
<feature type="region of interest" description="Disordered" evidence="1">
    <location>
        <begin position="231"/>
        <end position="259"/>
    </location>
</feature>
<dbReference type="AlphaFoldDB" id="A0A4P9WMT4"/>
<keyword evidence="3" id="KW-1185">Reference proteome</keyword>
<proteinExistence type="predicted"/>
<evidence type="ECO:0000313" key="3">
    <source>
        <dbReference type="Proteomes" id="UP000269721"/>
    </source>
</evidence>
<gene>
    <name evidence="2" type="ORF">BDK51DRAFT_42246</name>
</gene>
<evidence type="ECO:0000313" key="2">
    <source>
        <dbReference type="EMBL" id="RKO93343.1"/>
    </source>
</evidence>